<organism evidence="7">
    <name type="scientific">Guillardia theta (strain CCMP2712)</name>
    <name type="common">Cryptophyte</name>
    <dbReference type="NCBI Taxonomy" id="905079"/>
    <lineage>
        <taxon>Eukaryota</taxon>
        <taxon>Cryptophyceae</taxon>
        <taxon>Pyrenomonadales</taxon>
        <taxon>Geminigeraceae</taxon>
        <taxon>Guillardia</taxon>
    </lineage>
</organism>
<keyword evidence="4 5" id="KW-0862">Zinc</keyword>
<keyword evidence="1 5" id="KW-0479">Metal-binding</keyword>
<dbReference type="GeneID" id="17301027"/>
<feature type="domain" description="CR-type" evidence="6">
    <location>
        <begin position="86"/>
        <end position="166"/>
    </location>
</feature>
<dbReference type="EnsemblProtists" id="EKX44380">
    <property type="protein sequence ID" value="EKX44380"/>
    <property type="gene ID" value="GUITHDRAFT_61865"/>
</dbReference>
<dbReference type="InterPro" id="IPR036410">
    <property type="entry name" value="HSP_DnaJ_Cys-rich_dom_sf"/>
</dbReference>
<keyword evidence="2" id="KW-0677">Repeat</keyword>
<dbReference type="PaxDb" id="55529-EKX44380"/>
<dbReference type="InterPro" id="IPR002939">
    <property type="entry name" value="DnaJ_C"/>
</dbReference>
<dbReference type="InterPro" id="IPR044713">
    <property type="entry name" value="DNJA1/2-like"/>
</dbReference>
<dbReference type="GO" id="GO:0051082">
    <property type="term" value="F:unfolded protein binding"/>
    <property type="evidence" value="ECO:0007669"/>
    <property type="project" value="InterPro"/>
</dbReference>
<dbReference type="STRING" id="905079.L1J8J0"/>
<evidence type="ECO:0000313" key="7">
    <source>
        <dbReference type="EMBL" id="EKX44380.1"/>
    </source>
</evidence>
<keyword evidence="3 5" id="KW-0863">Zinc-finger</keyword>
<dbReference type="GO" id="GO:0008270">
    <property type="term" value="F:zinc ion binding"/>
    <property type="evidence" value="ECO:0007669"/>
    <property type="project" value="UniProtKB-KW"/>
</dbReference>
<gene>
    <name evidence="7" type="ORF">GUITHDRAFT_61865</name>
</gene>
<dbReference type="SUPFAM" id="SSF49493">
    <property type="entry name" value="HSP40/DnaJ peptide-binding domain"/>
    <property type="match status" value="2"/>
</dbReference>
<dbReference type="EMBL" id="JH993005">
    <property type="protein sequence ID" value="EKX44380.1"/>
    <property type="molecule type" value="Genomic_DNA"/>
</dbReference>
<accession>L1J8J0</accession>
<dbReference type="PROSITE" id="PS51188">
    <property type="entry name" value="ZF_CR"/>
    <property type="match status" value="1"/>
</dbReference>
<dbReference type="InterPro" id="IPR001305">
    <property type="entry name" value="HSP_DnaJ_Cys-rich_dom"/>
</dbReference>
<feature type="zinc finger region" description="CR-type" evidence="5">
    <location>
        <begin position="86"/>
        <end position="166"/>
    </location>
</feature>
<evidence type="ECO:0000256" key="1">
    <source>
        <dbReference type="ARBA" id="ARBA00022723"/>
    </source>
</evidence>
<dbReference type="Gene3D" id="2.10.230.10">
    <property type="entry name" value="Heat shock protein DnaJ, cysteine-rich domain"/>
    <property type="match status" value="1"/>
</dbReference>
<reference evidence="9" key="2">
    <citation type="submission" date="2012-11" db="EMBL/GenBank/DDBJ databases">
        <authorList>
            <person name="Kuo A."/>
            <person name="Curtis B.A."/>
            <person name="Tanifuji G."/>
            <person name="Burki F."/>
            <person name="Gruber A."/>
            <person name="Irimia M."/>
            <person name="Maruyama S."/>
            <person name="Arias M.C."/>
            <person name="Ball S.G."/>
            <person name="Gile G.H."/>
            <person name="Hirakawa Y."/>
            <person name="Hopkins J.F."/>
            <person name="Rensing S.A."/>
            <person name="Schmutz J."/>
            <person name="Symeonidi A."/>
            <person name="Elias M."/>
            <person name="Eveleigh R.J."/>
            <person name="Herman E.K."/>
            <person name="Klute M.J."/>
            <person name="Nakayama T."/>
            <person name="Obornik M."/>
            <person name="Reyes-Prieto A."/>
            <person name="Armbrust E.V."/>
            <person name="Aves S.J."/>
            <person name="Beiko R.G."/>
            <person name="Coutinho P."/>
            <person name="Dacks J.B."/>
            <person name="Durnford D.G."/>
            <person name="Fast N.M."/>
            <person name="Green B.R."/>
            <person name="Grisdale C."/>
            <person name="Hempe F."/>
            <person name="Henrissat B."/>
            <person name="Hoppner M.P."/>
            <person name="Ishida K.-I."/>
            <person name="Kim E."/>
            <person name="Koreny L."/>
            <person name="Kroth P.G."/>
            <person name="Liu Y."/>
            <person name="Malik S.-B."/>
            <person name="Maier U.G."/>
            <person name="McRose D."/>
            <person name="Mock T."/>
            <person name="Neilson J.A."/>
            <person name="Onodera N.T."/>
            <person name="Poole A.M."/>
            <person name="Pritham E.J."/>
            <person name="Richards T.A."/>
            <person name="Rocap G."/>
            <person name="Roy S.W."/>
            <person name="Sarai C."/>
            <person name="Schaack S."/>
            <person name="Shirato S."/>
            <person name="Slamovits C.H."/>
            <person name="Spencer D.F."/>
            <person name="Suzuki S."/>
            <person name="Worden A.Z."/>
            <person name="Zauner S."/>
            <person name="Barry K."/>
            <person name="Bell C."/>
            <person name="Bharti A.K."/>
            <person name="Crow J.A."/>
            <person name="Grimwood J."/>
            <person name="Kramer R."/>
            <person name="Lindquist E."/>
            <person name="Lucas S."/>
            <person name="Salamov A."/>
            <person name="McFadden G.I."/>
            <person name="Lane C.E."/>
            <person name="Keeling P.J."/>
            <person name="Gray M.W."/>
            <person name="Grigoriev I.V."/>
            <person name="Archibald J.M."/>
        </authorList>
    </citation>
    <scope>NUCLEOTIDE SEQUENCE</scope>
    <source>
        <strain evidence="9">CCMP2712</strain>
    </source>
</reference>
<evidence type="ECO:0000256" key="2">
    <source>
        <dbReference type="ARBA" id="ARBA00022737"/>
    </source>
</evidence>
<dbReference type="GO" id="GO:0030544">
    <property type="term" value="F:Hsp70 protein binding"/>
    <property type="evidence" value="ECO:0007669"/>
    <property type="project" value="InterPro"/>
</dbReference>
<sequence>FESMTEAYKILNDPDTKRVYEVQGMRGIKGKYKPKFEDPLKDPVNIEMAFKTGSLKIDFGFKEGQQKSTGNVHHNIKIPMIGFYTGFHMDVGIVRGEICPHCNGSGAAENAELLSCPDCKGTGKQSKTFTGYETTLVVNCKNCEGSGKLASEPCPRCKGKRTIDGKVTVTVNIEPGMLEGHAFTFKEHAEQIPGVTSGDVVLHIYSEEHPDFEREGHDLVTWQNISLMEALLGFQREIKHLDGRMIKIERNEVTKPGQSHEVLGMGMPIYQKPGEFGKLIIK</sequence>
<dbReference type="Pfam" id="PF00684">
    <property type="entry name" value="DnaJ_CXXCXGXG"/>
    <property type="match status" value="1"/>
</dbReference>
<name>L1J8J0_GUITC</name>
<dbReference type="Gene3D" id="2.60.260.20">
    <property type="entry name" value="Urease metallochaperone UreE, N-terminal domain"/>
    <property type="match status" value="2"/>
</dbReference>
<dbReference type="InterPro" id="IPR008971">
    <property type="entry name" value="HSP40/DnaJ_pept-bd"/>
</dbReference>
<dbReference type="SUPFAM" id="SSF57938">
    <property type="entry name" value="DnaJ/Hsp40 cysteine-rich domain"/>
    <property type="match status" value="1"/>
</dbReference>
<evidence type="ECO:0000256" key="5">
    <source>
        <dbReference type="PROSITE-ProRule" id="PRU00546"/>
    </source>
</evidence>
<dbReference type="Proteomes" id="UP000011087">
    <property type="component" value="Unassembled WGS sequence"/>
</dbReference>
<keyword evidence="9" id="KW-1185">Reference proteome</keyword>
<dbReference type="GO" id="GO:0006457">
    <property type="term" value="P:protein folding"/>
    <property type="evidence" value="ECO:0007669"/>
    <property type="project" value="InterPro"/>
</dbReference>
<evidence type="ECO:0000256" key="4">
    <source>
        <dbReference type="ARBA" id="ARBA00022833"/>
    </source>
</evidence>
<protein>
    <recommendedName>
        <fullName evidence="6">CR-type domain-containing protein</fullName>
    </recommendedName>
</protein>
<evidence type="ECO:0000256" key="3">
    <source>
        <dbReference type="ARBA" id="ARBA00022771"/>
    </source>
</evidence>
<evidence type="ECO:0000313" key="9">
    <source>
        <dbReference type="Proteomes" id="UP000011087"/>
    </source>
</evidence>
<feature type="non-terminal residue" evidence="7">
    <location>
        <position position="282"/>
    </location>
</feature>
<dbReference type="PANTHER" id="PTHR43888">
    <property type="entry name" value="DNAJ-LIKE-2, ISOFORM A-RELATED"/>
    <property type="match status" value="1"/>
</dbReference>
<reference evidence="8" key="3">
    <citation type="submission" date="2015-06" db="UniProtKB">
        <authorList>
            <consortium name="EnsemblProtists"/>
        </authorList>
    </citation>
    <scope>IDENTIFICATION</scope>
</reference>
<dbReference type="RefSeq" id="XP_005831360.1">
    <property type="nucleotide sequence ID" value="XM_005831303.1"/>
</dbReference>
<dbReference type="CDD" id="cd10747">
    <property type="entry name" value="DnaJ_C"/>
    <property type="match status" value="1"/>
</dbReference>
<evidence type="ECO:0000259" key="6">
    <source>
        <dbReference type="PROSITE" id="PS51188"/>
    </source>
</evidence>
<dbReference type="HOGENOM" id="CLU_017633_10_4_1"/>
<evidence type="ECO:0000313" key="8">
    <source>
        <dbReference type="EnsemblProtists" id="EKX44380"/>
    </source>
</evidence>
<proteinExistence type="predicted"/>
<dbReference type="AlphaFoldDB" id="L1J8J0"/>
<feature type="non-terminal residue" evidence="7">
    <location>
        <position position="1"/>
    </location>
</feature>
<dbReference type="FunFam" id="2.10.230.10:FF:000001">
    <property type="entry name" value="DnaJ subfamily A member 2"/>
    <property type="match status" value="1"/>
</dbReference>
<dbReference type="OrthoDB" id="550424at2759"/>
<dbReference type="eggNOG" id="KOG0712">
    <property type="taxonomic scope" value="Eukaryota"/>
</dbReference>
<dbReference type="KEGG" id="gtt:GUITHDRAFT_61865"/>
<dbReference type="Pfam" id="PF01556">
    <property type="entry name" value="DnaJ_C"/>
    <property type="match status" value="1"/>
</dbReference>
<dbReference type="CDD" id="cd10719">
    <property type="entry name" value="DnaJ_zf"/>
    <property type="match status" value="1"/>
</dbReference>
<dbReference type="FunFam" id="2.60.260.20:FF:000003">
    <property type="entry name" value="DnaJ subfamily A member 2"/>
    <property type="match status" value="1"/>
</dbReference>
<reference evidence="7 9" key="1">
    <citation type="journal article" date="2012" name="Nature">
        <title>Algal genomes reveal evolutionary mosaicism and the fate of nucleomorphs.</title>
        <authorList>
            <consortium name="DOE Joint Genome Institute"/>
            <person name="Curtis B.A."/>
            <person name="Tanifuji G."/>
            <person name="Burki F."/>
            <person name="Gruber A."/>
            <person name="Irimia M."/>
            <person name="Maruyama S."/>
            <person name="Arias M.C."/>
            <person name="Ball S.G."/>
            <person name="Gile G.H."/>
            <person name="Hirakawa Y."/>
            <person name="Hopkins J.F."/>
            <person name="Kuo A."/>
            <person name="Rensing S.A."/>
            <person name="Schmutz J."/>
            <person name="Symeonidi A."/>
            <person name="Elias M."/>
            <person name="Eveleigh R.J."/>
            <person name="Herman E.K."/>
            <person name="Klute M.J."/>
            <person name="Nakayama T."/>
            <person name="Obornik M."/>
            <person name="Reyes-Prieto A."/>
            <person name="Armbrust E.V."/>
            <person name="Aves S.J."/>
            <person name="Beiko R.G."/>
            <person name="Coutinho P."/>
            <person name="Dacks J.B."/>
            <person name="Durnford D.G."/>
            <person name="Fast N.M."/>
            <person name="Green B.R."/>
            <person name="Grisdale C.J."/>
            <person name="Hempel F."/>
            <person name="Henrissat B."/>
            <person name="Hoppner M.P."/>
            <person name="Ishida K."/>
            <person name="Kim E."/>
            <person name="Koreny L."/>
            <person name="Kroth P.G."/>
            <person name="Liu Y."/>
            <person name="Malik S.B."/>
            <person name="Maier U.G."/>
            <person name="McRose D."/>
            <person name="Mock T."/>
            <person name="Neilson J.A."/>
            <person name="Onodera N.T."/>
            <person name="Poole A.M."/>
            <person name="Pritham E.J."/>
            <person name="Richards T.A."/>
            <person name="Rocap G."/>
            <person name="Roy S.W."/>
            <person name="Sarai C."/>
            <person name="Schaack S."/>
            <person name="Shirato S."/>
            <person name="Slamovits C.H."/>
            <person name="Spencer D.F."/>
            <person name="Suzuki S."/>
            <person name="Worden A.Z."/>
            <person name="Zauner S."/>
            <person name="Barry K."/>
            <person name="Bell C."/>
            <person name="Bharti A.K."/>
            <person name="Crow J.A."/>
            <person name="Grimwood J."/>
            <person name="Kramer R."/>
            <person name="Lindquist E."/>
            <person name="Lucas S."/>
            <person name="Salamov A."/>
            <person name="McFadden G.I."/>
            <person name="Lane C.E."/>
            <person name="Keeling P.J."/>
            <person name="Gray M.W."/>
            <person name="Grigoriev I.V."/>
            <person name="Archibald J.M."/>
        </authorList>
    </citation>
    <scope>NUCLEOTIDE SEQUENCE</scope>
    <source>
        <strain evidence="7 9">CCMP2712</strain>
    </source>
</reference>